<dbReference type="Gene3D" id="1.20.1560.10">
    <property type="entry name" value="ABC transporter type 1, transmembrane domain"/>
    <property type="match status" value="1"/>
</dbReference>
<dbReference type="SUPFAM" id="SSF53474">
    <property type="entry name" value="alpha/beta-Hydrolases"/>
    <property type="match status" value="1"/>
</dbReference>
<dbReference type="PANTHER" id="PTHR43394">
    <property type="entry name" value="ATP-DEPENDENT PERMEASE MDL1, MITOCHONDRIAL"/>
    <property type="match status" value="1"/>
</dbReference>
<dbReference type="PANTHER" id="PTHR43394:SF1">
    <property type="entry name" value="ATP-BINDING CASSETTE SUB-FAMILY B MEMBER 10, MITOCHONDRIAL"/>
    <property type="match status" value="1"/>
</dbReference>
<feature type="domain" description="ABC transporter" evidence="11">
    <location>
        <begin position="820"/>
        <end position="1078"/>
    </location>
</feature>
<organism evidence="13 14">
    <name type="scientific">Cudoniella acicularis</name>
    <dbReference type="NCBI Taxonomy" id="354080"/>
    <lineage>
        <taxon>Eukaryota</taxon>
        <taxon>Fungi</taxon>
        <taxon>Dikarya</taxon>
        <taxon>Ascomycota</taxon>
        <taxon>Pezizomycotina</taxon>
        <taxon>Leotiomycetes</taxon>
        <taxon>Helotiales</taxon>
        <taxon>Tricladiaceae</taxon>
        <taxon>Cudoniella</taxon>
    </lineage>
</organism>
<dbReference type="Proteomes" id="UP000566819">
    <property type="component" value="Unassembled WGS sequence"/>
</dbReference>
<feature type="transmembrane region" description="Helical" evidence="10">
    <location>
        <begin position="502"/>
        <end position="526"/>
    </location>
</feature>
<dbReference type="SUPFAM" id="SSF90123">
    <property type="entry name" value="ABC transporter transmembrane region"/>
    <property type="match status" value="2"/>
</dbReference>
<feature type="transmembrane region" description="Helical" evidence="10">
    <location>
        <begin position="759"/>
        <end position="779"/>
    </location>
</feature>
<dbReference type="InterPro" id="IPR017871">
    <property type="entry name" value="ABC_transporter-like_CS"/>
</dbReference>
<keyword evidence="8 10" id="KW-0472">Membrane</keyword>
<comment type="similarity">
    <text evidence="3">Belongs to the ABC transporter superfamily. ABCB family. Multidrug resistance exporter (TC 3.A.1.201) subfamily.</text>
</comment>
<feature type="domain" description="ABC transmembrane type-1" evidence="12">
    <location>
        <begin position="1150"/>
        <end position="1407"/>
    </location>
</feature>
<sequence>MNSFRVETQNLPDSIIPLENLTIFFPVPDPRGSLSDFREPELCILKSCYRVAAPERAPLVKELRSDETAELHFIHGPAEAFPPEGFEDYFGQGPYFRFMRPAETESGGGDILERIRNFPKGATAEDQMRELMKGSINAISVPGTNDKHKNQSAQEAMDYLYRIMEEDGPFDGIIGYSEGATIAATLILHEQRRFETEGIPPMFRCALFFAGWPPMTPEFDSIALADETDLTITIPTCHIIGSLDPYLAGSMALYNICDMDTAYLFDHAKGHTLPRDKDTVRELGDIIRTMCLNLAWSLIRIRVRTELCSRFDATSQPRFTISTHDRSCPETSKTKVNISKVIPMPRSNATTGRSFRRVFVQYPSAPMSHEYQSLSTREPSIPDEGEAKSNDQINFFPLSQRSLASPTSPNHVTVIKADKLSLNTEDEKTPVTPPSHWQGSTDAVNEPLLPDPAEFEKVQNDDGKPPPQNSGEEKKNSFSSAEYKIAFSHFVRIFSYSARNDILILLAAICASICTGVTLPLMNIVFGDLVSTFSAFYRPDSGETKEMFTATINKNVYNFPFQLGFRMVSIRVSAAIRLSYLKALFQQPISVLDALPPGQTAAILTITTNILQIGISEKLSMFLQSISLVITALAVSFHYSWLLTLVTSSGLLFIVVFYSITTPFLVKMMKEIEHADRMSSSIASEVFGSIRMVVACGAEKKMTKRYAGWVNESRRRGLLMSPLVAIQQAPAFFAIHATFALSFWYAIKLYLDLRISDVSTMIIVFMSIMTIVMSIGSIASPVTTAAQAAGAASILFTIIDAPKPRTQGIKAPEVSPRKDIVLENVNFAYPTRPDVKVLNNLSIRFPAGKRTAIVGATGSGKSTIIGLIERWYELDGNMTDNTITSFFRNGTITVGGTKLHEIDLNWWRSQIGLVQQEPFLFNTTIFKNVEFGLIGTKWEHISKKRKRALVKKACVEAFADEFITRLPEGYNTPVGDAGIKLSGGQRQRLAIARSIVKQPKILILDEATSAIDVHAEKIVQAALDKVSKNRTTITIAHRLSTIMNADNIVVIEKGQVAQHGTHAELLRDTEGPYWALANAQNLSMGDDSMIVADKFETESHDSDLTAFENISVDLDSNPDFGDKITESNGLFGSFCVFLWEQKPQWKWYSLMLLGTLGAGAAFPLHAFLFAKLISLFNLWGEYLQSQTNWWCLMFTILAVGVGISYFTLAWSSNTVSFNITANYRREYFQNVLLKPVSYYDEEENSVGGLTSRMASDPTLLQQLLGINMAIVLISMFNIVGSILMSFCFGWKLTLLTVCSSMPIILAAGFFRIRYETQFEKMNHEVFAESSKFATECIGAFRTVSSLTLESEIYYRYEIMLRNHTRKAFQKARLATLIFALSDSIALLCMAFVLWYGGQLLASHEYSPFNYYIAQAFAAANRIRSMRRRGKHTLRGIPLEHLDSEAEEKGSQGVKIELKNVSFKYPTRDVPVLKGLSLTIERGQFAAIVGPSGCGKTSIISLLERFYKVQKGRILYQGTDINEIDLDEYRRSISLVAQEAGLIEGSIRENILLGVDEDKISDTRLHQVCREAEIHDFISSLPEGYETAVGAKGVALSGGQKQRIAIARALIRNPRVLLLDEATSNLDSETERAVQAVFERTGKGRTMVVVAHRLATVQNADVIFVIGDGSVVETGDHASLLRKRGLYYQMCQSQALER</sequence>
<feature type="transmembrane region" description="Helical" evidence="10">
    <location>
        <begin position="723"/>
        <end position="747"/>
    </location>
</feature>
<name>A0A8H4W645_9HELO</name>
<evidence type="ECO:0000256" key="5">
    <source>
        <dbReference type="ARBA" id="ARBA00022741"/>
    </source>
</evidence>
<reference evidence="13 14" key="1">
    <citation type="submission" date="2020-03" db="EMBL/GenBank/DDBJ databases">
        <title>Draft Genome Sequence of Cudoniella acicularis.</title>
        <authorList>
            <person name="Buettner E."/>
            <person name="Kellner H."/>
        </authorList>
    </citation>
    <scope>NUCLEOTIDE SEQUENCE [LARGE SCALE GENOMIC DNA]</scope>
    <source>
        <strain evidence="13 14">DSM 108380</strain>
    </source>
</reference>
<feature type="domain" description="ABC transmembrane type-1" evidence="12">
    <location>
        <begin position="506"/>
        <end position="787"/>
    </location>
</feature>
<dbReference type="GO" id="GO:0015421">
    <property type="term" value="F:ABC-type oligopeptide transporter activity"/>
    <property type="evidence" value="ECO:0007669"/>
    <property type="project" value="TreeGrafter"/>
</dbReference>
<feature type="transmembrane region" description="Helical" evidence="10">
    <location>
        <begin position="1187"/>
        <end position="1208"/>
    </location>
</feature>
<keyword evidence="5" id="KW-0547">Nucleotide-binding</keyword>
<evidence type="ECO:0000256" key="4">
    <source>
        <dbReference type="ARBA" id="ARBA00022692"/>
    </source>
</evidence>
<protein>
    <submittedName>
        <fullName evidence="13">Uncharacterized protein</fullName>
    </submittedName>
</protein>
<dbReference type="PROSITE" id="PS50893">
    <property type="entry name" value="ABC_TRANSPORTER_2"/>
    <property type="match status" value="2"/>
</dbReference>
<evidence type="ECO:0000256" key="1">
    <source>
        <dbReference type="ARBA" id="ARBA00004141"/>
    </source>
</evidence>
<feature type="transmembrane region" description="Helical" evidence="10">
    <location>
        <begin position="1147"/>
        <end position="1167"/>
    </location>
</feature>
<dbReference type="GO" id="GO:0016887">
    <property type="term" value="F:ATP hydrolysis activity"/>
    <property type="evidence" value="ECO:0007669"/>
    <property type="project" value="InterPro"/>
</dbReference>
<dbReference type="GO" id="GO:0005524">
    <property type="term" value="F:ATP binding"/>
    <property type="evidence" value="ECO:0007669"/>
    <property type="project" value="UniProtKB-KW"/>
</dbReference>
<evidence type="ECO:0000256" key="8">
    <source>
        <dbReference type="ARBA" id="ARBA00023136"/>
    </source>
</evidence>
<dbReference type="Pfam" id="PF00664">
    <property type="entry name" value="ABC_membrane"/>
    <property type="match status" value="2"/>
</dbReference>
<dbReference type="InterPro" id="IPR039421">
    <property type="entry name" value="Type_1_exporter"/>
</dbReference>
<feature type="compositionally biased region" description="Basic and acidic residues" evidence="9">
    <location>
        <begin position="454"/>
        <end position="464"/>
    </location>
</feature>
<evidence type="ECO:0000256" key="9">
    <source>
        <dbReference type="SAM" id="MobiDB-lite"/>
    </source>
</evidence>
<dbReference type="Gene3D" id="3.40.50.1820">
    <property type="entry name" value="alpha/beta hydrolase"/>
    <property type="match status" value="1"/>
</dbReference>
<feature type="region of interest" description="Disordered" evidence="9">
    <location>
        <begin position="368"/>
        <end position="389"/>
    </location>
</feature>
<gene>
    <name evidence="13" type="ORF">G7Y89_g2412</name>
</gene>
<evidence type="ECO:0000256" key="6">
    <source>
        <dbReference type="ARBA" id="ARBA00022840"/>
    </source>
</evidence>
<keyword evidence="4 10" id="KW-0812">Transmembrane</keyword>
<accession>A0A8H4W645</accession>
<dbReference type="SUPFAM" id="SSF52540">
    <property type="entry name" value="P-loop containing nucleoside triphosphate hydrolases"/>
    <property type="match status" value="2"/>
</dbReference>
<dbReference type="OrthoDB" id="6500128at2759"/>
<dbReference type="SMART" id="SM00382">
    <property type="entry name" value="AAA"/>
    <property type="match status" value="2"/>
</dbReference>
<feature type="transmembrane region" description="Helical" evidence="10">
    <location>
        <begin position="1292"/>
        <end position="1312"/>
    </location>
</feature>
<feature type="transmembrane region" description="Helical" evidence="10">
    <location>
        <begin position="1373"/>
        <end position="1396"/>
    </location>
</feature>
<feature type="domain" description="ABC transporter" evidence="11">
    <location>
        <begin position="1455"/>
        <end position="1692"/>
    </location>
</feature>
<dbReference type="Pfam" id="PF03959">
    <property type="entry name" value="FSH1"/>
    <property type="match status" value="1"/>
</dbReference>
<keyword evidence="6" id="KW-0067">ATP-binding</keyword>
<feature type="transmembrane region" description="Helical" evidence="10">
    <location>
        <begin position="1263"/>
        <end position="1286"/>
    </location>
</feature>
<dbReference type="GO" id="GO:0005743">
    <property type="term" value="C:mitochondrial inner membrane"/>
    <property type="evidence" value="ECO:0007669"/>
    <property type="project" value="TreeGrafter"/>
</dbReference>
<evidence type="ECO:0000259" key="12">
    <source>
        <dbReference type="PROSITE" id="PS50929"/>
    </source>
</evidence>
<dbReference type="GO" id="GO:0012505">
    <property type="term" value="C:endomembrane system"/>
    <property type="evidence" value="ECO:0007669"/>
    <property type="project" value="UniProtKB-SubCell"/>
</dbReference>
<comment type="subcellular location">
    <subcellularLocation>
        <location evidence="2">Endomembrane system</location>
    </subcellularLocation>
    <subcellularLocation>
        <location evidence="1">Membrane</location>
        <topology evidence="1">Multi-pass membrane protein</topology>
    </subcellularLocation>
</comment>
<keyword evidence="14" id="KW-1185">Reference proteome</keyword>
<keyword evidence="7 10" id="KW-1133">Transmembrane helix</keyword>
<dbReference type="Gene3D" id="3.40.50.300">
    <property type="entry name" value="P-loop containing nucleotide triphosphate hydrolases"/>
    <property type="match status" value="2"/>
</dbReference>
<dbReference type="FunFam" id="3.40.50.300:FF:001530">
    <property type="entry name" value="ABC multidrug transporter (Eurofung)"/>
    <property type="match status" value="1"/>
</dbReference>
<comment type="caution">
    <text evidence="13">The sequence shown here is derived from an EMBL/GenBank/DDBJ whole genome shotgun (WGS) entry which is preliminary data.</text>
</comment>
<evidence type="ECO:0000259" key="11">
    <source>
        <dbReference type="PROSITE" id="PS50893"/>
    </source>
</evidence>
<dbReference type="EMBL" id="JAAMPI010000105">
    <property type="protein sequence ID" value="KAF4635683.1"/>
    <property type="molecule type" value="Genomic_DNA"/>
</dbReference>
<dbReference type="GO" id="GO:0090374">
    <property type="term" value="P:oligopeptide export from mitochondrion"/>
    <property type="evidence" value="ECO:0007669"/>
    <property type="project" value="TreeGrafter"/>
</dbReference>
<dbReference type="InterPro" id="IPR003439">
    <property type="entry name" value="ABC_transporter-like_ATP-bd"/>
</dbReference>
<dbReference type="CDD" id="cd18578">
    <property type="entry name" value="ABC_6TM_Pgp_ABCB1_D2_like"/>
    <property type="match status" value="1"/>
</dbReference>
<dbReference type="FunFam" id="3.40.50.300:FF:000913">
    <property type="entry name" value="ABC multidrug transporter SitT"/>
    <property type="match status" value="1"/>
</dbReference>
<evidence type="ECO:0000256" key="10">
    <source>
        <dbReference type="SAM" id="Phobius"/>
    </source>
</evidence>
<feature type="transmembrane region" description="Helical" evidence="10">
    <location>
        <begin position="645"/>
        <end position="666"/>
    </location>
</feature>
<evidence type="ECO:0000256" key="2">
    <source>
        <dbReference type="ARBA" id="ARBA00004308"/>
    </source>
</evidence>
<evidence type="ECO:0000313" key="13">
    <source>
        <dbReference type="EMBL" id="KAF4635683.1"/>
    </source>
</evidence>
<dbReference type="PROSITE" id="PS00211">
    <property type="entry name" value="ABC_TRANSPORTER_1"/>
    <property type="match status" value="2"/>
</dbReference>
<dbReference type="Pfam" id="PF00005">
    <property type="entry name" value="ABC_tran"/>
    <property type="match status" value="2"/>
</dbReference>
<dbReference type="InterPro" id="IPR027417">
    <property type="entry name" value="P-loop_NTPase"/>
</dbReference>
<evidence type="ECO:0000256" key="3">
    <source>
        <dbReference type="ARBA" id="ARBA00007577"/>
    </source>
</evidence>
<dbReference type="PROSITE" id="PS50929">
    <property type="entry name" value="ABC_TM1F"/>
    <property type="match status" value="2"/>
</dbReference>
<dbReference type="InterPro" id="IPR003593">
    <property type="entry name" value="AAA+_ATPase"/>
</dbReference>
<dbReference type="InterPro" id="IPR029058">
    <property type="entry name" value="AB_hydrolase_fold"/>
</dbReference>
<dbReference type="CDD" id="cd18577">
    <property type="entry name" value="ABC_6TM_Pgp_ABCB1_D1_like"/>
    <property type="match status" value="1"/>
</dbReference>
<dbReference type="InterPro" id="IPR005645">
    <property type="entry name" value="FSH-like_dom"/>
</dbReference>
<evidence type="ECO:0000313" key="14">
    <source>
        <dbReference type="Proteomes" id="UP000566819"/>
    </source>
</evidence>
<dbReference type="InterPro" id="IPR036640">
    <property type="entry name" value="ABC1_TM_sf"/>
</dbReference>
<feature type="region of interest" description="Disordered" evidence="9">
    <location>
        <begin position="418"/>
        <end position="475"/>
    </location>
</feature>
<evidence type="ECO:0000256" key="7">
    <source>
        <dbReference type="ARBA" id="ARBA00022989"/>
    </source>
</evidence>
<proteinExistence type="inferred from homology"/>
<dbReference type="InterPro" id="IPR011527">
    <property type="entry name" value="ABC1_TM_dom"/>
</dbReference>